<comment type="caution">
    <text evidence="1">The sequence shown here is derived from an EMBL/GenBank/DDBJ whole genome shotgun (WGS) entry which is preliminary data.</text>
</comment>
<dbReference type="PATRIC" id="fig|69370.6.peg.166"/>
<evidence type="ECO:0000313" key="2">
    <source>
        <dbReference type="Proteomes" id="UP000034098"/>
    </source>
</evidence>
<reference evidence="1 2" key="1">
    <citation type="submission" date="2015-02" db="EMBL/GenBank/DDBJ databases">
        <title>Draft genome sequences of ten Microbacterium spp. with emphasis on heavy metal contaminated environments.</title>
        <authorList>
            <person name="Corretto E."/>
        </authorList>
    </citation>
    <scope>NUCLEOTIDE SEQUENCE [LARGE SCALE GENOMIC DNA]</scope>
    <source>
        <strain evidence="1 2">DSM 8608</strain>
    </source>
</reference>
<gene>
    <name evidence="1" type="ORF">RS82_00159</name>
</gene>
<dbReference type="AlphaFoldDB" id="A0A0M2HG16"/>
<accession>A0A0M2HG16</accession>
<evidence type="ECO:0000313" key="1">
    <source>
        <dbReference type="EMBL" id="KJL45607.1"/>
    </source>
</evidence>
<dbReference type="EMBL" id="JYJA01000015">
    <property type="protein sequence ID" value="KJL45607.1"/>
    <property type="molecule type" value="Genomic_DNA"/>
</dbReference>
<dbReference type="Proteomes" id="UP000034098">
    <property type="component" value="Unassembled WGS sequence"/>
</dbReference>
<keyword evidence="2" id="KW-1185">Reference proteome</keyword>
<organism evidence="1 2">
    <name type="scientific">Microbacterium trichothecenolyticum</name>
    <name type="common">Aureobacterium trichothecenolyticum</name>
    <dbReference type="NCBI Taxonomy" id="69370"/>
    <lineage>
        <taxon>Bacteria</taxon>
        <taxon>Bacillati</taxon>
        <taxon>Actinomycetota</taxon>
        <taxon>Actinomycetes</taxon>
        <taxon>Micrococcales</taxon>
        <taxon>Microbacteriaceae</taxon>
        <taxon>Microbacterium</taxon>
    </lineage>
</organism>
<proteinExistence type="predicted"/>
<protein>
    <submittedName>
        <fullName evidence="1">Uncharacterized protein</fullName>
    </submittedName>
</protein>
<dbReference type="RefSeq" id="WP_045296225.1">
    <property type="nucleotide sequence ID" value="NZ_JYJA01000015.1"/>
</dbReference>
<sequence>MTAHDPYLTRLDDATLEAVARDRAVLWQTAIDNGDYDTAQVLRDALFAVNREVERRVDLVITQGRAIRALIDNGDLPKSARVRRRWADTRHLFDTRTATTIATASPEEAAEWKDADDQFRL</sequence>
<name>A0A0M2HG16_MICTR</name>